<dbReference type="InterPro" id="IPR006121">
    <property type="entry name" value="HMA_dom"/>
</dbReference>
<name>A0A1D8IR23_9GAMM</name>
<evidence type="ECO:0000313" key="3">
    <source>
        <dbReference type="EMBL" id="AOU98833.1"/>
    </source>
</evidence>
<dbReference type="Proteomes" id="UP000095401">
    <property type="component" value="Chromosome"/>
</dbReference>
<keyword evidence="4" id="KW-1185">Reference proteome</keyword>
<dbReference type="KEGG" id="aprs:BI364_13465"/>
<dbReference type="AlphaFoldDB" id="A0A1D8IR23"/>
<dbReference type="PROSITE" id="PS50846">
    <property type="entry name" value="HMA_2"/>
    <property type="match status" value="1"/>
</dbReference>
<accession>A0A1D8IR23</accession>
<sequence length="68" mass="7132">MNDIELTITGMTCEHCVRAVTQALEGVPGVSKAEVTLKPGKAIVYGQTDATPLIAAVEKEGYQAEVQG</sequence>
<proteinExistence type="predicted"/>
<dbReference type="InterPro" id="IPR036163">
    <property type="entry name" value="HMA_dom_sf"/>
</dbReference>
<dbReference type="EMBL" id="CP017415">
    <property type="protein sequence ID" value="AOU98833.1"/>
    <property type="molecule type" value="Genomic_DNA"/>
</dbReference>
<feature type="domain" description="HMA" evidence="2">
    <location>
        <begin position="2"/>
        <end position="65"/>
    </location>
</feature>
<dbReference type="Pfam" id="PF00403">
    <property type="entry name" value="HMA"/>
    <property type="match status" value="1"/>
</dbReference>
<dbReference type="InterPro" id="IPR017969">
    <property type="entry name" value="Heavy-metal-associated_CS"/>
</dbReference>
<evidence type="ECO:0000256" key="1">
    <source>
        <dbReference type="ARBA" id="ARBA00022723"/>
    </source>
</evidence>
<reference evidence="4" key="1">
    <citation type="submission" date="2016-09" db="EMBL/GenBank/DDBJ databases">
        <title>Acidihalobacter prosperus F5.</title>
        <authorList>
            <person name="Khaleque H.N."/>
            <person name="Ramsay J.P."/>
            <person name="Kaksonen A.H."/>
            <person name="Boxall N.J."/>
            <person name="Watkin E.L.J."/>
        </authorList>
    </citation>
    <scope>NUCLEOTIDE SEQUENCE [LARGE SCALE GENOMIC DNA]</scope>
    <source>
        <strain evidence="4">F5</strain>
    </source>
</reference>
<protein>
    <submittedName>
        <fullName evidence="3">Heavy metal-binding protein</fullName>
    </submittedName>
</protein>
<keyword evidence="1" id="KW-0479">Metal-binding</keyword>
<dbReference type="GO" id="GO:0046872">
    <property type="term" value="F:metal ion binding"/>
    <property type="evidence" value="ECO:0007669"/>
    <property type="project" value="UniProtKB-KW"/>
</dbReference>
<dbReference type="RefSeq" id="WP_070079188.1">
    <property type="nucleotide sequence ID" value="NZ_CP017415.1"/>
</dbReference>
<evidence type="ECO:0000259" key="2">
    <source>
        <dbReference type="PROSITE" id="PS50846"/>
    </source>
</evidence>
<organism evidence="3 4">
    <name type="scientific">Acidihalobacter yilgarnensis</name>
    <dbReference type="NCBI Taxonomy" id="2819280"/>
    <lineage>
        <taxon>Bacteria</taxon>
        <taxon>Pseudomonadati</taxon>
        <taxon>Pseudomonadota</taxon>
        <taxon>Gammaproteobacteria</taxon>
        <taxon>Chromatiales</taxon>
        <taxon>Ectothiorhodospiraceae</taxon>
        <taxon>Acidihalobacter</taxon>
    </lineage>
</organism>
<dbReference type="CDD" id="cd00371">
    <property type="entry name" value="HMA"/>
    <property type="match status" value="1"/>
</dbReference>
<dbReference type="PROSITE" id="PS01047">
    <property type="entry name" value="HMA_1"/>
    <property type="match status" value="1"/>
</dbReference>
<dbReference type="SUPFAM" id="SSF55008">
    <property type="entry name" value="HMA, heavy metal-associated domain"/>
    <property type="match status" value="1"/>
</dbReference>
<gene>
    <name evidence="3" type="ORF">BI364_13465</name>
</gene>
<dbReference type="Gene3D" id="3.30.70.100">
    <property type="match status" value="1"/>
</dbReference>
<evidence type="ECO:0000313" key="4">
    <source>
        <dbReference type="Proteomes" id="UP000095401"/>
    </source>
</evidence>
<dbReference type="FunFam" id="3.30.70.100:FF:000001">
    <property type="entry name" value="ATPase copper transporting beta"/>
    <property type="match status" value="1"/>
</dbReference>